<accession>A0ABW5SGE1</accession>
<organism evidence="3 4">
    <name type="scientific">Mesonia sediminis</name>
    <dbReference type="NCBI Taxonomy" id="1703946"/>
    <lineage>
        <taxon>Bacteria</taxon>
        <taxon>Pseudomonadati</taxon>
        <taxon>Bacteroidota</taxon>
        <taxon>Flavobacteriia</taxon>
        <taxon>Flavobacteriales</taxon>
        <taxon>Flavobacteriaceae</taxon>
        <taxon>Mesonia</taxon>
    </lineage>
</organism>
<keyword evidence="4" id="KW-1185">Reference proteome</keyword>
<sequence>MKILNTLFLLFCFQILTAQVAETAPPEYIRSIEFKGQDEFGGTPIVELGSTIQLSFDDLIGDNADYFYKLEHFNFDWTPSELAKTEILNGFDDTRILNFEDSFNTLQIYTHYELQIPNNITKGLKVSGNYLLSILNSQREVVFSRKFMVYENIALVKAEVKRTRNLKYVNEKQVLNFTINGQDDILIQNPAANLKTLIIPNNNTKRAIYNLKPQYTLGNELIYRYDDESAFWGGNEFLFFENKDIRASTMNIQRTALIDIYNTYLFGDKVRKYDPYTYNPDINGHFKINTIQGNNPDIEAEYTWVHFKLFNYEPLNGGEIHLYGNFNNYQLDNSTRLTYDKKQDAYTLKYLMKQGFYNYKYVLKNKDGSIDLGYFSGNFDETENQYTILVYYRPIGGRFDRIIGVGSANSRNISN</sequence>
<evidence type="ECO:0000259" key="2">
    <source>
        <dbReference type="Pfam" id="PF17116"/>
    </source>
</evidence>
<proteinExistence type="predicted"/>
<reference evidence="4" key="1">
    <citation type="journal article" date="2019" name="Int. J. Syst. Evol. Microbiol.">
        <title>The Global Catalogue of Microorganisms (GCM) 10K type strain sequencing project: providing services to taxonomists for standard genome sequencing and annotation.</title>
        <authorList>
            <consortium name="The Broad Institute Genomics Platform"/>
            <consortium name="The Broad Institute Genome Sequencing Center for Infectious Disease"/>
            <person name="Wu L."/>
            <person name="Ma J."/>
        </authorList>
    </citation>
    <scope>NUCLEOTIDE SEQUENCE [LARGE SCALE GENOMIC DNA]</scope>
    <source>
        <strain evidence="4">KCTC 42255</strain>
    </source>
</reference>
<comment type="caution">
    <text evidence="3">The sequence shown here is derived from an EMBL/GenBank/DDBJ whole genome shotgun (WGS) entry which is preliminary data.</text>
</comment>
<dbReference type="Proteomes" id="UP001597357">
    <property type="component" value="Unassembled WGS sequence"/>
</dbReference>
<dbReference type="Pfam" id="PF17116">
    <property type="entry name" value="T9SS_plug_1st"/>
    <property type="match status" value="1"/>
</dbReference>
<feature type="domain" description="Type 9 secretion system plug protein N-terminal" evidence="2">
    <location>
        <begin position="29"/>
        <end position="151"/>
    </location>
</feature>
<evidence type="ECO:0000256" key="1">
    <source>
        <dbReference type="SAM" id="SignalP"/>
    </source>
</evidence>
<dbReference type="Gene3D" id="2.60.40.10">
    <property type="entry name" value="Immunoglobulins"/>
    <property type="match status" value="1"/>
</dbReference>
<dbReference type="InterPro" id="IPR031345">
    <property type="entry name" value="T9SS_Plug_N"/>
</dbReference>
<dbReference type="RefSeq" id="WP_379048672.1">
    <property type="nucleotide sequence ID" value="NZ_JBHULZ010000041.1"/>
</dbReference>
<feature type="chain" id="PRO_5047266709" evidence="1">
    <location>
        <begin position="19"/>
        <end position="415"/>
    </location>
</feature>
<name>A0ABW5SGE1_9FLAO</name>
<evidence type="ECO:0000313" key="4">
    <source>
        <dbReference type="Proteomes" id="UP001597357"/>
    </source>
</evidence>
<dbReference type="InterPro" id="IPR013783">
    <property type="entry name" value="Ig-like_fold"/>
</dbReference>
<keyword evidence="1" id="KW-0732">Signal</keyword>
<dbReference type="EMBL" id="JBHULZ010000041">
    <property type="protein sequence ID" value="MFD2698766.1"/>
    <property type="molecule type" value="Genomic_DNA"/>
</dbReference>
<dbReference type="InterPro" id="IPR013784">
    <property type="entry name" value="Carb-bd-like_fold"/>
</dbReference>
<feature type="signal peptide" evidence="1">
    <location>
        <begin position="1"/>
        <end position="18"/>
    </location>
</feature>
<protein>
    <submittedName>
        <fullName evidence="3">DUF5103 domain-containing protein</fullName>
    </submittedName>
</protein>
<dbReference type="SUPFAM" id="SSF49452">
    <property type="entry name" value="Starch-binding domain-like"/>
    <property type="match status" value="1"/>
</dbReference>
<evidence type="ECO:0000313" key="3">
    <source>
        <dbReference type="EMBL" id="MFD2698766.1"/>
    </source>
</evidence>
<gene>
    <name evidence="3" type="ORF">ACFSQ0_12260</name>
</gene>